<dbReference type="Proteomes" id="UP000198211">
    <property type="component" value="Unassembled WGS sequence"/>
</dbReference>
<proteinExistence type="predicted"/>
<name>A0A225WHG9_9STRA</name>
<organism evidence="1 2">
    <name type="scientific">Phytophthora megakarya</name>
    <dbReference type="NCBI Taxonomy" id="4795"/>
    <lineage>
        <taxon>Eukaryota</taxon>
        <taxon>Sar</taxon>
        <taxon>Stramenopiles</taxon>
        <taxon>Oomycota</taxon>
        <taxon>Peronosporomycetes</taxon>
        <taxon>Peronosporales</taxon>
        <taxon>Peronosporaceae</taxon>
        <taxon>Phytophthora</taxon>
    </lineage>
</organism>
<evidence type="ECO:0000313" key="2">
    <source>
        <dbReference type="Proteomes" id="UP000198211"/>
    </source>
</evidence>
<dbReference type="AlphaFoldDB" id="A0A225WHG9"/>
<keyword evidence="2" id="KW-1185">Reference proteome</keyword>
<reference evidence="2" key="1">
    <citation type="submission" date="2017-03" db="EMBL/GenBank/DDBJ databases">
        <title>Phytopthora megakarya and P. palmivora, two closely related causual agents of cacao black pod achieved similar genome size and gene model numbers by different mechanisms.</title>
        <authorList>
            <person name="Ali S."/>
            <person name="Shao J."/>
            <person name="Larry D.J."/>
            <person name="Kronmiller B."/>
            <person name="Shen D."/>
            <person name="Strem M.D."/>
            <person name="Melnick R.L."/>
            <person name="Guiltinan M.J."/>
            <person name="Tyler B.M."/>
            <person name="Meinhardt L.W."/>
            <person name="Bailey B.A."/>
        </authorList>
    </citation>
    <scope>NUCLEOTIDE SEQUENCE [LARGE SCALE GENOMIC DNA]</scope>
    <source>
        <strain evidence="2">zdho120</strain>
    </source>
</reference>
<evidence type="ECO:0000313" key="1">
    <source>
        <dbReference type="EMBL" id="OWZ17191.1"/>
    </source>
</evidence>
<dbReference type="EMBL" id="NBNE01000795">
    <property type="protein sequence ID" value="OWZ17191.1"/>
    <property type="molecule type" value="Genomic_DNA"/>
</dbReference>
<gene>
    <name evidence="1" type="ORF">PHMEG_0008899</name>
</gene>
<accession>A0A225WHG9</accession>
<sequence length="92" mass="10701">MGNQPKIIVMFNWMRLAARLHHFAESTRVGSRTSMWLPGTTHAARVLSTRSHLFEPAMVTRRRVLRVQDVLVSPTCRLLHVTRELRLRVADR</sequence>
<comment type="caution">
    <text evidence="1">The sequence shown here is derived from an EMBL/GenBank/DDBJ whole genome shotgun (WGS) entry which is preliminary data.</text>
</comment>
<protein>
    <submittedName>
        <fullName evidence="1">Uncharacterized protein</fullName>
    </submittedName>
</protein>